<dbReference type="PANTHER" id="PTHR43279:SF1">
    <property type="entry name" value="CATECHOL-2,3-DIOXYGENASE"/>
    <property type="match status" value="1"/>
</dbReference>
<reference evidence="2 3" key="1">
    <citation type="submission" date="2017-07" db="EMBL/GenBank/DDBJ databases">
        <title>Tetzosporium hominis gen.nov. sp.nov.</title>
        <authorList>
            <person name="Tetz G."/>
            <person name="Tetz V."/>
        </authorList>
    </citation>
    <scope>NUCLEOTIDE SEQUENCE [LARGE SCALE GENOMIC DNA]</scope>
    <source>
        <strain evidence="2 3">VT-49</strain>
    </source>
</reference>
<dbReference type="SUPFAM" id="SSF54593">
    <property type="entry name" value="Glyoxalase/Bleomycin resistance protein/Dihydroxybiphenyl dioxygenase"/>
    <property type="match status" value="2"/>
</dbReference>
<dbReference type="Gene3D" id="3.10.180.10">
    <property type="entry name" value="2,3-Dihydroxybiphenyl 1,2-Dioxygenase, domain 1"/>
    <property type="match status" value="2"/>
</dbReference>
<dbReference type="InterPro" id="IPR029068">
    <property type="entry name" value="Glyas_Bleomycin-R_OHBP_Dase"/>
</dbReference>
<gene>
    <name evidence="2" type="ORF">CF394_07890</name>
</gene>
<dbReference type="EMBL" id="NOKQ01000204">
    <property type="protein sequence ID" value="OZS78145.1"/>
    <property type="molecule type" value="Genomic_DNA"/>
</dbReference>
<dbReference type="OrthoDB" id="9792626at2"/>
<comment type="caution">
    <text evidence="2">The sequence shown here is derived from an EMBL/GenBank/DDBJ whole genome shotgun (WGS) entry which is preliminary data.</text>
</comment>
<organism evidence="2 3">
    <name type="scientific">Tetzosporium hominis</name>
    <dbReference type="NCBI Taxonomy" id="2020506"/>
    <lineage>
        <taxon>Bacteria</taxon>
        <taxon>Bacillati</taxon>
        <taxon>Bacillota</taxon>
        <taxon>Bacilli</taxon>
        <taxon>Bacillales</taxon>
        <taxon>Caryophanaceae</taxon>
        <taxon>Tetzosporium</taxon>
    </lineage>
</organism>
<dbReference type="AlphaFoldDB" id="A0A264W3K7"/>
<evidence type="ECO:0000259" key="1">
    <source>
        <dbReference type="PROSITE" id="PS51819"/>
    </source>
</evidence>
<evidence type="ECO:0000313" key="3">
    <source>
        <dbReference type="Proteomes" id="UP000217065"/>
    </source>
</evidence>
<dbReference type="Pfam" id="PF00903">
    <property type="entry name" value="Glyoxalase"/>
    <property type="match status" value="2"/>
</dbReference>
<evidence type="ECO:0000313" key="2">
    <source>
        <dbReference type="EMBL" id="OZS78145.1"/>
    </source>
</evidence>
<protein>
    <submittedName>
        <fullName evidence="2">Glyoxalase</fullName>
    </submittedName>
</protein>
<feature type="domain" description="VOC" evidence="1">
    <location>
        <begin position="168"/>
        <end position="282"/>
    </location>
</feature>
<dbReference type="PANTHER" id="PTHR43279">
    <property type="entry name" value="CATECHOL-2,3-DIOXYGENASE"/>
    <property type="match status" value="1"/>
</dbReference>
<dbReference type="PROSITE" id="PS51819">
    <property type="entry name" value="VOC"/>
    <property type="match status" value="2"/>
</dbReference>
<name>A0A264W3K7_9BACL</name>
<proteinExistence type="predicted"/>
<sequence length="282" mass="31786">MNFHQKPTTFVTNVTINVTDIKRSTEFYQQIIGFQVLSQTANEVQLTADGKTALLTLIQPDHAGRKQPRTTGLYHFAILLPSRQSLASIVPHLVDQGVQLGSSDHLVSEALYFADPDGNGIEIYRDRLPKEWTWNEGSVEMTVDPLNFEDLLTKENVLPWTGLPENTVMGHIHLHVDDLQAAENFYTQALDFEVVTRYGHQAIFIADNKYHHHIGLNVWNGIGAPRPAAHSAGLVHYTLVVEDAEKQKRFEEHLNTLGARVEWNDEVLITEDPAGNEIHIRS</sequence>
<dbReference type="InterPro" id="IPR037523">
    <property type="entry name" value="VOC_core"/>
</dbReference>
<keyword evidence="3" id="KW-1185">Reference proteome</keyword>
<dbReference type="RefSeq" id="WP_094942806.1">
    <property type="nucleotide sequence ID" value="NZ_NOKQ01000204.1"/>
</dbReference>
<accession>A0A264W3K7</accession>
<dbReference type="Proteomes" id="UP000217065">
    <property type="component" value="Unassembled WGS sequence"/>
</dbReference>
<feature type="domain" description="VOC" evidence="1">
    <location>
        <begin position="10"/>
        <end position="126"/>
    </location>
</feature>
<dbReference type="InterPro" id="IPR004360">
    <property type="entry name" value="Glyas_Fos-R_dOase_dom"/>
</dbReference>